<proteinExistence type="predicted"/>
<comment type="caution">
    <text evidence="2">The sequence shown here is derived from an EMBL/GenBank/DDBJ whole genome shotgun (WGS) entry which is preliminary data.</text>
</comment>
<dbReference type="EMBL" id="BARW01011584">
    <property type="protein sequence ID" value="GAI74465.1"/>
    <property type="molecule type" value="Genomic_DNA"/>
</dbReference>
<dbReference type="AlphaFoldDB" id="X1SGE7"/>
<feature type="non-terminal residue" evidence="2">
    <location>
        <position position="50"/>
    </location>
</feature>
<accession>X1SGE7</accession>
<sequence length="50" mass="5662">MALIEKFAGKAPNKGLISKYVGNKAKKSRRGLNMLRHPEGTRPRTKINKR</sequence>
<name>X1SGE7_9ZZZZ</name>
<feature type="region of interest" description="Disordered" evidence="1">
    <location>
        <begin position="23"/>
        <end position="50"/>
    </location>
</feature>
<evidence type="ECO:0000256" key="1">
    <source>
        <dbReference type="SAM" id="MobiDB-lite"/>
    </source>
</evidence>
<evidence type="ECO:0000313" key="2">
    <source>
        <dbReference type="EMBL" id="GAI74465.1"/>
    </source>
</evidence>
<organism evidence="2">
    <name type="scientific">marine sediment metagenome</name>
    <dbReference type="NCBI Taxonomy" id="412755"/>
    <lineage>
        <taxon>unclassified sequences</taxon>
        <taxon>metagenomes</taxon>
        <taxon>ecological metagenomes</taxon>
    </lineage>
</organism>
<protein>
    <submittedName>
        <fullName evidence="2">Uncharacterized protein</fullName>
    </submittedName>
</protein>
<gene>
    <name evidence="2" type="ORF">S12H4_22273</name>
</gene>
<reference evidence="2" key="1">
    <citation type="journal article" date="2014" name="Front. Microbiol.">
        <title>High frequency of phylogenetically diverse reductive dehalogenase-homologous genes in deep subseafloor sedimentary metagenomes.</title>
        <authorList>
            <person name="Kawai M."/>
            <person name="Futagami T."/>
            <person name="Toyoda A."/>
            <person name="Takaki Y."/>
            <person name="Nishi S."/>
            <person name="Hori S."/>
            <person name="Arai W."/>
            <person name="Tsubouchi T."/>
            <person name="Morono Y."/>
            <person name="Uchiyama I."/>
            <person name="Ito T."/>
            <person name="Fujiyama A."/>
            <person name="Inagaki F."/>
            <person name="Takami H."/>
        </authorList>
    </citation>
    <scope>NUCLEOTIDE SEQUENCE</scope>
    <source>
        <strain evidence="2">Expedition CK06-06</strain>
    </source>
</reference>